<dbReference type="Pfam" id="PF03724">
    <property type="entry name" value="META"/>
    <property type="match status" value="1"/>
</dbReference>
<name>A0A8G0ZQN8_9RHOB</name>
<feature type="signal peptide" evidence="1">
    <location>
        <begin position="1"/>
        <end position="18"/>
    </location>
</feature>
<dbReference type="RefSeq" id="WP_220661909.1">
    <property type="nucleotide sequence ID" value="NZ_CP069370.1"/>
</dbReference>
<proteinExistence type="predicted"/>
<reference evidence="3" key="1">
    <citation type="submission" date="2021-02" db="EMBL/GenBank/DDBJ databases">
        <title>Rhodobacter shimadae sp. nov., an aerobic anoxygenic phototrophic bacterium isolated from a hot spring.</title>
        <authorList>
            <person name="Muramatsu S."/>
            <person name="Haruta S."/>
            <person name="Hirose S."/>
            <person name="Hanada S."/>
        </authorList>
    </citation>
    <scope>NUCLEOTIDE SEQUENCE</scope>
    <source>
        <strain evidence="3">N10</strain>
    </source>
</reference>
<keyword evidence="1" id="KW-0732">Signal</keyword>
<feature type="domain" description="DUF306" evidence="2">
    <location>
        <begin position="27"/>
        <end position="120"/>
    </location>
</feature>
<evidence type="ECO:0000256" key="1">
    <source>
        <dbReference type="SAM" id="SignalP"/>
    </source>
</evidence>
<feature type="chain" id="PRO_5034625786" evidence="1">
    <location>
        <begin position="19"/>
        <end position="139"/>
    </location>
</feature>
<dbReference type="KEGG" id="nsm:JO391_18655"/>
<dbReference type="InterPro" id="IPR005184">
    <property type="entry name" value="DUF306_Meta_HslJ"/>
</dbReference>
<dbReference type="InterPro" id="IPR038670">
    <property type="entry name" value="HslJ-like_sf"/>
</dbReference>
<evidence type="ECO:0000313" key="3">
    <source>
        <dbReference type="EMBL" id="QYZ69691.1"/>
    </source>
</evidence>
<dbReference type="AlphaFoldDB" id="A0A8G0ZQN8"/>
<protein>
    <submittedName>
        <fullName evidence="3">META domain-containing protein</fullName>
    </submittedName>
</protein>
<organism evidence="3 4">
    <name type="scientific">Neotabrizicola shimadae</name>
    <dbReference type="NCBI Taxonomy" id="2807096"/>
    <lineage>
        <taxon>Bacteria</taxon>
        <taxon>Pseudomonadati</taxon>
        <taxon>Pseudomonadota</taxon>
        <taxon>Alphaproteobacteria</taxon>
        <taxon>Rhodobacterales</taxon>
        <taxon>Paracoccaceae</taxon>
        <taxon>Neotabrizicola</taxon>
    </lineage>
</organism>
<keyword evidence="4" id="KW-1185">Reference proteome</keyword>
<accession>A0A8G0ZQN8</accession>
<evidence type="ECO:0000313" key="4">
    <source>
        <dbReference type="Proteomes" id="UP000826300"/>
    </source>
</evidence>
<gene>
    <name evidence="3" type="ORF">JO391_18655</name>
</gene>
<sequence>MRLALIPLVLLALSGCVAPEAEQPPYWWKLVSINGKPFPADVQMAFRGEDGKELIGQGPCNSFAAKVVTRPSPTVRFVNITSTERACAQLSDEVAFFQALGQVTGEGVGVGFLYLVNDKGLRMDFVPGPGPATPPPEAE</sequence>
<dbReference type="Gene3D" id="2.40.128.270">
    <property type="match status" value="1"/>
</dbReference>
<dbReference type="PROSITE" id="PS51257">
    <property type="entry name" value="PROKAR_LIPOPROTEIN"/>
    <property type="match status" value="1"/>
</dbReference>
<evidence type="ECO:0000259" key="2">
    <source>
        <dbReference type="Pfam" id="PF03724"/>
    </source>
</evidence>
<dbReference type="Proteomes" id="UP000826300">
    <property type="component" value="Chromosome"/>
</dbReference>
<dbReference type="EMBL" id="CP069370">
    <property type="protein sequence ID" value="QYZ69691.1"/>
    <property type="molecule type" value="Genomic_DNA"/>
</dbReference>